<keyword evidence="4 8" id="KW-0812">Transmembrane</keyword>
<name>A0AA38HRY0_9CUCU</name>
<keyword evidence="7" id="KW-0325">Glycoprotein</keyword>
<keyword evidence="12" id="KW-1185">Reference proteome</keyword>
<dbReference type="Pfam" id="PF16178">
    <property type="entry name" value="Anoct_dimer"/>
    <property type="match status" value="1"/>
</dbReference>
<organism evidence="11 12">
    <name type="scientific">Zophobas morio</name>
    <dbReference type="NCBI Taxonomy" id="2755281"/>
    <lineage>
        <taxon>Eukaryota</taxon>
        <taxon>Metazoa</taxon>
        <taxon>Ecdysozoa</taxon>
        <taxon>Arthropoda</taxon>
        <taxon>Hexapoda</taxon>
        <taxon>Insecta</taxon>
        <taxon>Pterygota</taxon>
        <taxon>Neoptera</taxon>
        <taxon>Endopterygota</taxon>
        <taxon>Coleoptera</taxon>
        <taxon>Polyphaga</taxon>
        <taxon>Cucujiformia</taxon>
        <taxon>Tenebrionidae</taxon>
        <taxon>Zophobas</taxon>
    </lineage>
</organism>
<evidence type="ECO:0000313" key="11">
    <source>
        <dbReference type="EMBL" id="KAJ3641472.1"/>
    </source>
</evidence>
<evidence type="ECO:0000259" key="10">
    <source>
        <dbReference type="Pfam" id="PF16178"/>
    </source>
</evidence>
<dbReference type="GO" id="GO:0005254">
    <property type="term" value="F:chloride channel activity"/>
    <property type="evidence" value="ECO:0007669"/>
    <property type="project" value="TreeGrafter"/>
</dbReference>
<feature type="domain" description="Anoctamin transmembrane" evidence="9">
    <location>
        <begin position="224"/>
        <end position="778"/>
    </location>
</feature>
<feature type="transmembrane region" description="Helical" evidence="8">
    <location>
        <begin position="470"/>
        <end position="492"/>
    </location>
</feature>
<sequence>MIPAVPVEDKEIRLPNSCYFSDGKTKVDFVIVLPNFEENVELHRPLQQINLFITKMKEKGLVVEREVGKFYTTLVFLKIHGPHAVLTRYATIYNIGLTCQNPYYKYKETILFNFLTSELTKPDPESNIYKRAQKSLSGDRPTEITTSERSKIIYEILKRITISFDESEVTMKNLLDTDIFVQAYPIHDGDYAWTTEGHLTDRQLLFKFWPSWKYVFKEQPVHLIEKYYGPKIAFYFALASLYTKMLLVPTAIGTITVIVGFALTFGRDHYIENEVCKSSIVLCSDQKLKSACHLMKLAYVIDNPATIVYVILSSFWGVIFWNLWQRRQSMLRLRWNLMGVKADRSMRKDFQQNANVRRSSITGELEYFIPPHKKILTAVFTYLIILIMLLIFFFVVFLVIEYRFVLRKGLDYDEMNLANELELFTSSLLTAILIMILDSCAPYILKMYAQIIKFLTLLRMPRTQLQYNRMYLQMMFIITFSNNFSSLFYLAYVKGFFHKYPGNYSEFFFVRRLQLDLCKPAGCLVDLGMQLITIMIVKTLVKNGFNLIKHWMSPWYQSERPKDTAGNFGQWEKDFMMNEIDDAVINDLYTELVLQYSLITFFNASLPIIGLIALIHNVLKIKLDAYRFLKFYRRPVLEQIPDIQGWNNVLQAVTVFGCISNTFVVAFRSNFIHRTIYENKHNGSLHGYINSTLSKFATSDLHYDEQLREHANETYCYYRGSRYPPEDENQYQPTSLYWQHLAIRALYFIILEKMTLLLSLVLSYLIPEIPRKVKVKLEHDEKMLRAAREAQMEKDKKT</sequence>
<evidence type="ECO:0000256" key="5">
    <source>
        <dbReference type="ARBA" id="ARBA00022989"/>
    </source>
</evidence>
<accession>A0AA38HRY0</accession>
<feature type="domain" description="Anoctamin dimerisation" evidence="10">
    <location>
        <begin position="19"/>
        <end position="221"/>
    </location>
</feature>
<dbReference type="AlphaFoldDB" id="A0AA38HRY0"/>
<dbReference type="Pfam" id="PF04547">
    <property type="entry name" value="Anoctamin"/>
    <property type="match status" value="1"/>
</dbReference>
<evidence type="ECO:0000259" key="9">
    <source>
        <dbReference type="Pfam" id="PF04547"/>
    </source>
</evidence>
<gene>
    <name evidence="11" type="ORF">Zmor_027979</name>
</gene>
<dbReference type="EMBL" id="JALNTZ010000009">
    <property type="protein sequence ID" value="KAJ3641472.1"/>
    <property type="molecule type" value="Genomic_DNA"/>
</dbReference>
<comment type="caution">
    <text evidence="11">The sequence shown here is derived from an EMBL/GenBank/DDBJ whole genome shotgun (WGS) entry which is preliminary data.</text>
</comment>
<evidence type="ECO:0000256" key="4">
    <source>
        <dbReference type="ARBA" id="ARBA00022692"/>
    </source>
</evidence>
<feature type="transmembrane region" description="Helical" evidence="8">
    <location>
        <begin position="745"/>
        <end position="766"/>
    </location>
</feature>
<keyword evidence="5 8" id="KW-1133">Transmembrane helix</keyword>
<dbReference type="InterPro" id="IPR032394">
    <property type="entry name" value="Anoct_dimer"/>
</dbReference>
<dbReference type="InterPro" id="IPR049452">
    <property type="entry name" value="Anoctamin_TM"/>
</dbReference>
<evidence type="ECO:0000313" key="12">
    <source>
        <dbReference type="Proteomes" id="UP001168821"/>
    </source>
</evidence>
<protein>
    <recommendedName>
        <fullName evidence="8">Anoctamin</fullName>
    </recommendedName>
</protein>
<evidence type="ECO:0000256" key="7">
    <source>
        <dbReference type="ARBA" id="ARBA00023180"/>
    </source>
</evidence>
<dbReference type="GO" id="GO:0005886">
    <property type="term" value="C:plasma membrane"/>
    <property type="evidence" value="ECO:0007669"/>
    <property type="project" value="UniProtKB-SubCell"/>
</dbReference>
<evidence type="ECO:0000256" key="8">
    <source>
        <dbReference type="RuleBase" id="RU280814"/>
    </source>
</evidence>
<comment type="caution">
    <text evidence="8">Lacks conserved residue(s) required for the propagation of feature annotation.</text>
</comment>
<comment type="subcellular location">
    <subcellularLocation>
        <location evidence="1">Cell membrane</location>
        <topology evidence="1">Multi-pass membrane protein</topology>
    </subcellularLocation>
    <subcellularLocation>
        <location evidence="8">Membrane</location>
        <topology evidence="8">Multi-pass membrane protein</topology>
    </subcellularLocation>
</comment>
<feature type="transmembrane region" description="Helical" evidence="8">
    <location>
        <begin position="379"/>
        <end position="404"/>
    </location>
</feature>
<feature type="transmembrane region" description="Helical" evidence="8">
    <location>
        <begin position="424"/>
        <end position="449"/>
    </location>
</feature>
<keyword evidence="3" id="KW-1003">Cell membrane</keyword>
<dbReference type="InterPro" id="IPR007632">
    <property type="entry name" value="Anoctamin"/>
</dbReference>
<dbReference type="PANTHER" id="PTHR12308">
    <property type="entry name" value="ANOCTAMIN"/>
    <property type="match status" value="1"/>
</dbReference>
<proteinExistence type="inferred from homology"/>
<evidence type="ECO:0000256" key="1">
    <source>
        <dbReference type="ARBA" id="ARBA00004651"/>
    </source>
</evidence>
<reference evidence="11" key="1">
    <citation type="journal article" date="2023" name="G3 (Bethesda)">
        <title>Whole genome assemblies of Zophobas morio and Tenebrio molitor.</title>
        <authorList>
            <person name="Kaur S."/>
            <person name="Stinson S.A."/>
            <person name="diCenzo G.C."/>
        </authorList>
    </citation>
    <scope>NUCLEOTIDE SEQUENCE</scope>
    <source>
        <strain evidence="11">QUZm001</strain>
    </source>
</reference>
<comment type="similarity">
    <text evidence="2 8">Belongs to the anoctamin family.</text>
</comment>
<dbReference type="GO" id="GO:0046983">
    <property type="term" value="F:protein dimerization activity"/>
    <property type="evidence" value="ECO:0007669"/>
    <property type="project" value="InterPro"/>
</dbReference>
<feature type="transmembrane region" description="Helical" evidence="8">
    <location>
        <begin position="306"/>
        <end position="324"/>
    </location>
</feature>
<evidence type="ECO:0000256" key="3">
    <source>
        <dbReference type="ARBA" id="ARBA00022475"/>
    </source>
</evidence>
<feature type="transmembrane region" description="Helical" evidence="8">
    <location>
        <begin position="596"/>
        <end position="619"/>
    </location>
</feature>
<dbReference type="PANTHER" id="PTHR12308:SF84">
    <property type="entry name" value="ANOCTAMIN"/>
    <property type="match status" value="1"/>
</dbReference>
<evidence type="ECO:0000256" key="2">
    <source>
        <dbReference type="ARBA" id="ARBA00009671"/>
    </source>
</evidence>
<evidence type="ECO:0000256" key="6">
    <source>
        <dbReference type="ARBA" id="ARBA00023136"/>
    </source>
</evidence>
<keyword evidence="6 8" id="KW-0472">Membrane</keyword>
<feature type="transmembrane region" description="Helical" evidence="8">
    <location>
        <begin position="232"/>
        <end position="265"/>
    </location>
</feature>
<dbReference type="Proteomes" id="UP001168821">
    <property type="component" value="Unassembled WGS sequence"/>
</dbReference>